<dbReference type="EMBL" id="BTGB01000009">
    <property type="protein sequence ID" value="GMM48207.1"/>
    <property type="molecule type" value="Genomic_DNA"/>
</dbReference>
<dbReference type="InterPro" id="IPR049255">
    <property type="entry name" value="Apc1_N"/>
</dbReference>
<dbReference type="Pfam" id="PF21282">
    <property type="entry name" value="APC1_3rd"/>
    <property type="match status" value="1"/>
</dbReference>
<proteinExistence type="inferred from homology"/>
<organism evidence="8 9">
    <name type="scientific">Pichia kluyveri</name>
    <name type="common">Yeast</name>
    <dbReference type="NCBI Taxonomy" id="36015"/>
    <lineage>
        <taxon>Eukaryota</taxon>
        <taxon>Fungi</taxon>
        <taxon>Dikarya</taxon>
        <taxon>Ascomycota</taxon>
        <taxon>Saccharomycotina</taxon>
        <taxon>Pichiomycetes</taxon>
        <taxon>Pichiales</taxon>
        <taxon>Pichiaceae</taxon>
        <taxon>Pichia</taxon>
    </lineage>
</organism>
<dbReference type="GO" id="GO:0031145">
    <property type="term" value="P:anaphase-promoting complex-dependent catabolic process"/>
    <property type="evidence" value="ECO:0007669"/>
    <property type="project" value="TreeGrafter"/>
</dbReference>
<comment type="similarity">
    <text evidence="1">Belongs to the APC1 family.</text>
</comment>
<dbReference type="GO" id="GO:0060090">
    <property type="term" value="F:molecular adaptor activity"/>
    <property type="evidence" value="ECO:0007669"/>
    <property type="project" value="TreeGrafter"/>
</dbReference>
<dbReference type="GO" id="GO:0005680">
    <property type="term" value="C:anaphase-promoting complex"/>
    <property type="evidence" value="ECO:0007669"/>
    <property type="project" value="InterPro"/>
</dbReference>
<dbReference type="Proteomes" id="UP001378960">
    <property type="component" value="Unassembled WGS sequence"/>
</dbReference>
<dbReference type="InterPro" id="IPR011989">
    <property type="entry name" value="ARM-like"/>
</dbReference>
<evidence type="ECO:0000313" key="9">
    <source>
        <dbReference type="Proteomes" id="UP001378960"/>
    </source>
</evidence>
<evidence type="ECO:0000256" key="4">
    <source>
        <dbReference type="ARBA" id="ARBA00022776"/>
    </source>
</evidence>
<keyword evidence="9" id="KW-1185">Reference proteome</keyword>
<dbReference type="PANTHER" id="PTHR12827">
    <property type="entry name" value="MEIOTIC CHECKPOINT REGULATOR TSG24 FAMILY MEMBER"/>
    <property type="match status" value="1"/>
</dbReference>
<dbReference type="GO" id="GO:0070979">
    <property type="term" value="P:protein K11-linked ubiquitination"/>
    <property type="evidence" value="ECO:0007669"/>
    <property type="project" value="TreeGrafter"/>
</dbReference>
<sequence>MDTETDSNNNINFPKCVVKLKALEVTDIIHDDLANEKFQIKMYEGNQKLLIFKYSVIWLTGDVAFRRINLETQVVDSFFTAFEDSKLNNSSKQTKVLVVILEDQIRVYDKLTSVLVVSFPIHIKNAFPFHKGLIIGKKLDILSVPDQFFTSGIKTSNGLNITSPYVKHTSASIGFGNTIFSAGITNSSAGSFVDSNFLTLTDSVGELGIIASSSTTSFSQTEQLLTYPETTSSCLATTFNHFDKNINVYSIRYLSRSKSSKSKALLNNHVQSRKNSKRTISSSSAMMNISISRIHDEDSKQLRSTSNPLSFDRMASGTEYLPDTTTGYYPASTTESWVLRKDVIFTKLHSIPVKSDIIHLKVFNVSFHDKETLVVVNKQRHMIDVYNFEKLQNKSTSSKLKNHLTFEGLDAHKFDMEGRKCGYILILKKNNQILLYNPFYDLFSPPMIVHPPENEQMIEIDGCQNYEVSFLSENGEHYLTHLSMNIKDKYVEKYIKSLEYLSHNLIHEMFWLRWCSNKQINIPHCTDWKLYVVTLLSMCLPEKINLSSVNTNLNEITRLIKYVEIARINNKTILLNDHRDFSLEPLLPKIVLALHVIREDLKLNILSKSHYDQLSRLLSQLVYWMSWSPGWKQYYDINENLVDKNLQLALPEYINKPPNIIESISSLFSENLVSYITFSIISGEDESVDKIITTRTYNILRLFEVIVSNEFEDMDLVRTMASFNIDTAELETYPSGIYFVFKNTIELCQRKVKLNWNITNEECKLIGRKDILQLDYDSPRSLTIADNKKARSTLKSTKEIIFELFNDEYNDNHSNTSWDDNLEFDKFNVTKLIFAKDRRFYELIKLLQTSKPQIITYESSATRDDHERLLHQRSIGVKIALRTLTAPIGRGAVFNSSKKPLVTEGFPIPKMNFTSLILPDNLNVTLEDNAIPSYLMECGYFYNGVSAGLLVSKDFKEISGSWVVFNKPTKLNSEHAGFLLGLGLNGHLKQLEEWHIYNYLGPKHIFTSIGLLIGMSASLRGSMDIKMTKVLSVHVVAFLPPGSTDLNVQLPVQTAGIIGIGLIYLESQHRRMSEILLTQICCSLVINDKKVVSEGYQLAAGIALGYINLGKGDNIMSSNDSHIIDELISYGTFIRKEFDKSCSGAIISLMFMFLKSNNHEIAKKIEIPQSNQLLDYVRPDLLMLRVLCKNMIMWDEIVPTKEFIESQIPECVRMRSSIEDMNELNIDNLQYLNILCGLILSISICFASSGNIEAKKILLEYFDKLLGLSMMKPVNYDNKVTLSTIRSIRDLIILGLSIIMAGSGDLDIMRRLRFLQGLSDKYTKYGNYMVVNMSLGFLFLGGGQQAFNNIDLFSIASLITSIYPRFNSEIEEDNYLQGAIRNFWTMGVENRCLTVKKVEDGKEKSKVTNIEVEIFLKNDEMLKVISPCLLPDLRLIKKICVRNEFFYEVEFDLVRSNREANERFSRDLTIYVERRKDYKTLNMGMREMIEMNLKNEEDSEEDGDGGVESDEGINKLKNLAIFRNFEDNEKRMLFEEGCEEMSVFEFKQEVEKKKMGDDLKLIFNYVDGVIISKGRKRRVKNSNGEEIEIEMEDEIERGVWNRYNHRFKTHCYNNNHDMESGLSYLSIEFIEKLKREVFKNKAE</sequence>
<feature type="domain" description="Anaphase-promoting complex subunit 1 beta-sandwich" evidence="7">
    <location>
        <begin position="1416"/>
        <end position="1475"/>
    </location>
</feature>
<evidence type="ECO:0000259" key="7">
    <source>
        <dbReference type="Pfam" id="PF21282"/>
    </source>
</evidence>
<dbReference type="GO" id="GO:0007091">
    <property type="term" value="P:metaphase/anaphase transition of mitotic cell cycle"/>
    <property type="evidence" value="ECO:0007669"/>
    <property type="project" value="TreeGrafter"/>
</dbReference>
<dbReference type="GO" id="GO:0051301">
    <property type="term" value="P:cell division"/>
    <property type="evidence" value="ECO:0007669"/>
    <property type="project" value="UniProtKB-KW"/>
</dbReference>
<evidence type="ECO:0000256" key="5">
    <source>
        <dbReference type="ARBA" id="ARBA00023306"/>
    </source>
</evidence>
<protein>
    <submittedName>
        <fullName evidence="8">Anaphase promoting complex subunit 1</fullName>
    </submittedName>
</protein>
<name>A0AAV5RAT7_PICKL</name>
<evidence type="ECO:0000256" key="1">
    <source>
        <dbReference type="ARBA" id="ARBA00010547"/>
    </source>
</evidence>
<keyword evidence="2" id="KW-0132">Cell division</keyword>
<evidence type="ECO:0000256" key="2">
    <source>
        <dbReference type="ARBA" id="ARBA00022618"/>
    </source>
</evidence>
<reference evidence="8 9" key="1">
    <citation type="journal article" date="2023" name="Elife">
        <title>Identification of key yeast species and microbe-microbe interactions impacting larval growth of Drosophila in the wild.</title>
        <authorList>
            <person name="Mure A."/>
            <person name="Sugiura Y."/>
            <person name="Maeda R."/>
            <person name="Honda K."/>
            <person name="Sakurai N."/>
            <person name="Takahashi Y."/>
            <person name="Watada M."/>
            <person name="Katoh T."/>
            <person name="Gotoh A."/>
            <person name="Gotoh Y."/>
            <person name="Taniguchi I."/>
            <person name="Nakamura K."/>
            <person name="Hayashi T."/>
            <person name="Katayama T."/>
            <person name="Uemura T."/>
            <person name="Hattori Y."/>
        </authorList>
    </citation>
    <scope>NUCLEOTIDE SEQUENCE [LARGE SCALE GENOMIC DNA]</scope>
    <source>
        <strain evidence="8 9">PK-24</strain>
    </source>
</reference>
<dbReference type="Gene3D" id="1.25.10.10">
    <property type="entry name" value="Leucine-rich Repeat Variant"/>
    <property type="match status" value="2"/>
</dbReference>
<dbReference type="InterPro" id="IPR024990">
    <property type="entry name" value="Apc1"/>
</dbReference>
<comment type="caution">
    <text evidence="8">The sequence shown here is derived from an EMBL/GenBank/DDBJ whole genome shotgun (WGS) entry which is preliminary data.</text>
</comment>
<keyword evidence="3" id="KW-0677">Repeat</keyword>
<keyword evidence="4" id="KW-0498">Mitosis</keyword>
<dbReference type="Pfam" id="PF12859">
    <property type="entry name" value="ANAPC1"/>
    <property type="match status" value="1"/>
</dbReference>
<keyword evidence="5" id="KW-0131">Cell cycle</keyword>
<accession>A0AAV5RAT7</accession>
<dbReference type="FunFam" id="1.25.10.10:FF:000435">
    <property type="entry name" value="Ubiquitin ligase subunit"/>
    <property type="match status" value="1"/>
</dbReference>
<dbReference type="InterPro" id="IPR048971">
    <property type="entry name" value="Apc1_3rd"/>
</dbReference>
<gene>
    <name evidence="8" type="ORF">DAPK24_048050</name>
</gene>
<dbReference type="PANTHER" id="PTHR12827:SF3">
    <property type="entry name" value="ANAPHASE-PROMOTING COMPLEX SUBUNIT 1"/>
    <property type="match status" value="1"/>
</dbReference>
<evidence type="ECO:0000313" key="8">
    <source>
        <dbReference type="EMBL" id="GMM48207.1"/>
    </source>
</evidence>
<evidence type="ECO:0000259" key="6">
    <source>
        <dbReference type="Pfam" id="PF12859"/>
    </source>
</evidence>
<feature type="domain" description="Anaphase-promoting complex subunit 1 N-terminal" evidence="6">
    <location>
        <begin position="44"/>
        <end position="295"/>
    </location>
</feature>
<evidence type="ECO:0000256" key="3">
    <source>
        <dbReference type="ARBA" id="ARBA00022737"/>
    </source>
</evidence>